<dbReference type="EMBL" id="JAAMPC010000014">
    <property type="protein sequence ID" value="KAG2261848.1"/>
    <property type="molecule type" value="Genomic_DNA"/>
</dbReference>
<proteinExistence type="predicted"/>
<dbReference type="Proteomes" id="UP000886595">
    <property type="component" value="Unassembled WGS sequence"/>
</dbReference>
<dbReference type="AlphaFoldDB" id="A0A8X7Q2M5"/>
<sequence length="88" mass="9980">MRLFVSMKIRDEYTYYSVVHNLCKDGRIDGSYACASKLLLSCCNKGLTITSSARRAVLSGLLMTVSYQAASKTHYKIKVAFECNQWRN</sequence>
<comment type="caution">
    <text evidence="1">The sequence shown here is derived from an EMBL/GenBank/DDBJ whole genome shotgun (WGS) entry which is preliminary data.</text>
</comment>
<evidence type="ECO:0000313" key="1">
    <source>
        <dbReference type="EMBL" id="KAG2261848.1"/>
    </source>
</evidence>
<accession>A0A8X7Q2M5</accession>
<keyword evidence="2" id="KW-1185">Reference proteome</keyword>
<protein>
    <submittedName>
        <fullName evidence="1">Uncharacterized protein</fullName>
    </submittedName>
</protein>
<dbReference type="OrthoDB" id="185373at2759"/>
<reference evidence="1 2" key="1">
    <citation type="submission" date="2020-02" db="EMBL/GenBank/DDBJ databases">
        <authorList>
            <person name="Ma Q."/>
            <person name="Huang Y."/>
            <person name="Song X."/>
            <person name="Pei D."/>
        </authorList>
    </citation>
    <scope>NUCLEOTIDE SEQUENCE [LARGE SCALE GENOMIC DNA]</scope>
    <source>
        <strain evidence="1">Sxm20200214</strain>
        <tissue evidence="1">Leaf</tissue>
    </source>
</reference>
<name>A0A8X7Q2M5_BRACI</name>
<evidence type="ECO:0000313" key="2">
    <source>
        <dbReference type="Proteomes" id="UP000886595"/>
    </source>
</evidence>
<gene>
    <name evidence="1" type="ORF">Bca52824_068927</name>
</gene>
<organism evidence="1 2">
    <name type="scientific">Brassica carinata</name>
    <name type="common">Ethiopian mustard</name>
    <name type="synonym">Abyssinian cabbage</name>
    <dbReference type="NCBI Taxonomy" id="52824"/>
    <lineage>
        <taxon>Eukaryota</taxon>
        <taxon>Viridiplantae</taxon>
        <taxon>Streptophyta</taxon>
        <taxon>Embryophyta</taxon>
        <taxon>Tracheophyta</taxon>
        <taxon>Spermatophyta</taxon>
        <taxon>Magnoliopsida</taxon>
        <taxon>eudicotyledons</taxon>
        <taxon>Gunneridae</taxon>
        <taxon>Pentapetalae</taxon>
        <taxon>rosids</taxon>
        <taxon>malvids</taxon>
        <taxon>Brassicales</taxon>
        <taxon>Brassicaceae</taxon>
        <taxon>Brassiceae</taxon>
        <taxon>Brassica</taxon>
    </lineage>
</organism>